<evidence type="ECO:0000313" key="4">
    <source>
        <dbReference type="EMBL" id="AGZ40499.1"/>
    </source>
</evidence>
<feature type="region of interest" description="Disordered" evidence="1">
    <location>
        <begin position="1705"/>
        <end position="1724"/>
    </location>
</feature>
<feature type="signal peptide" evidence="3">
    <location>
        <begin position="1"/>
        <end position="25"/>
    </location>
</feature>
<dbReference type="KEGG" id="afs:AFR_11050"/>
<dbReference type="eggNOG" id="COG2373">
    <property type="taxonomic scope" value="Bacteria"/>
</dbReference>
<dbReference type="EMBL" id="CP006272">
    <property type="protein sequence ID" value="AGZ40499.1"/>
    <property type="molecule type" value="Genomic_DNA"/>
</dbReference>
<protein>
    <submittedName>
        <fullName evidence="4">Uncharacterized protein</fullName>
    </submittedName>
</protein>
<evidence type="ECO:0000256" key="3">
    <source>
        <dbReference type="SAM" id="SignalP"/>
    </source>
</evidence>
<keyword evidence="5" id="KW-1185">Reference proteome</keyword>
<dbReference type="PATRIC" id="fig|1246995.3.peg.2251"/>
<dbReference type="HOGENOM" id="CLU_000300_0_0_11"/>
<sequence length="2433" mass="240179">MRSAALLLAVLVAVGLVGPPTAAQAAAGTINTTAQGVRAAITLLGGISLPITTPQSTWQTGQAANTRTTASIGGQNILGSGTVRAATGPSAGGGTASAEVEGLSLLGASTIGADAVSTTCLMTASSISGDTDAVNLNIAGNAVNPTANTNISIPSVAGVVVDRQTATYASSTGRLTYTVRGLDVSLLGGGLAGVASGSVVVAESTCSGIVNLSAITTSGRTIVPGNSGTPTVNVTNNGDIAAPNTVITIPAPPSGYTLGTVTTTGGGTCTSSTTNVRCTGVTVPGAGSVTVSLPVTVASSGADASNWAPSSGAITAISTPVAAVPGTTLSVTGNGTLVTVGAPQTTGGTITVTPMTVPAGKNASTPITVTNQGPSDATTTVTIPISGRPAGLSVMSATVGGNSCGVTSTAITCTGVTVPANGSTAISVRVAATTTTAPGVTWAVSGITATLNGRALSGGGQLVTVSDPDVNFTNGVTITSDTGVPGGPSAVPSVKVTNVGVVAATDAVITLPAPPAGYTVGTVTTTGGGTCTSTTTFVRCTGVTVPAMGSTTVSVPVRLASNVTADWVASTGAAVTATSGDSTGTATGPLVTANPGWTLSAEATGPAPNTVSAGQDTSMQVVVTNEGPSDATGAVFTVIAPGSTTFRTLTGTAAQVCTQTAPGALRCTVSLVADADLTLALPLTVSAQASTSAPLSGGCVSFNGDGDCADADDVALPDLTLRTPIGGRLDVRFTPPTITPGSTGPSRITLRSTRAESGLTVTVPTGGLPTGMRVTTSSVPSGSCTTGASQVSCTGISLTANQAIDLTLTVEVASSVTAGTRWIADGIVVADGPEQLTYNNITLAITGDPVVDVTATATGPAPGTVQPGGNGNLTVVVSNAGPSDATDYTFTVLAPTSTRFDTLAAPAATYCTLSSDTRAVCTVDLADDTSTPGLVFRLLVDASADPYTPLAGGCVDLDGRNGCGTNDTTVTPIVLGAPLDRRLTVTTDPVTVTPGRQDVGHIELTATRGDVAGLTVTVPLDDLPAGLTLITQSATSGSCTLGVGQVTCSGINVLNGATAFVNLTVRAAPGVAQGVRWTVPDITVAQGADSITFRGQLAVTGAPDYTLDVDVTPPAGPVTPGGPGADLTVDLDNTGPSDARAVTISVLAPDGSTFGPLTAPTSGSCRLDSPTRAVCTQDITVAVNPRYVFRLLVSGGVDPNQPLTGGCVDVNNNGVCGPAPDTGFPAIPLTLSFDRQIDVDTVPAVITPGNTGTAQVRLTATTALSNLTVTIPLAGKPPAITVVPLGLAPLCTLDLVTLNAIVCTNVSVPANGSTVIPIPVLVLPGAATTLVWSSRALTVENTAGDTATGAGILVRTGTPVYTLTAGITGPAAGTVVPGSTTSMRVVLTNTGPSTATDAVVTLRAPVGTGFGDLTAPMTNSCQRVSSSRITCAVTIAVNGTLTWDVPIVIPGNADPSVNLTGGCVDLDGNGACGGVADQVMPDIILRAQMGRIATISAVNTPITPGSSTTAPITVRLSEARDDVTVTIARDTLPAGVTLTGITGLPCTSTASAFTCGDFDFAANGSVTLTLALTATAAAVPGAVWTPTVTVAQSGDSVSRGVSVLTVAPDDARLAVTIQVPAPGTMMPGGTGDLTITITNSGPSTARGARYSFRAPAGTTFLALTSPVADYCVRAAADRVDCTVDVPGNSNLQFVLKIQVPASTGTDQPVGDGCVDTNRDGDCNDPTDQPIPDIELGSPLSGDITLNTQVGTGTPGLTATGTVTVAAEKAMTGITITVPLATVPAGFTVTGASGPTGSTCTLATDKITCTGVNVVVGTNTVASVTVKLASSLTAGVTWTAYAIAAARNGETVQTSGAIVTTGPPQPNVTSTVTLPSGPVTPGTTTTMTVTVTNAGPSDAVNQVALIYAPGQTTFGPLSGRAATDCSLLSTTRVSCQFDLAANATPRVWVLPVVVNSAADPTKPVAGGCVALNGDTTDCDELAVGLPLRNTTTVALNQVTIAPGESGTPTITIDSTTERESLSLVVPLEALPDEFTVTGAETDASPGQCDVAETEVSCTDMPVDAGDTITVALTVEVAGGAASDLVWTAGSVTLTRDDDANDQLISSGKLVTTGVTGDNVTTTFGRLTVNPAAPGQTTRLPVRWKNTGDTDADPHVMVLVIPDGLTPGTPLPSGCVWDEGTNSITCTRPIGAGETLSFSIPLVVGTEIAAGTVISGGCLDADPANYTCGDAGDQALPTLSVVAPKVDLVLGVKKKTTSAARGGLALIKLQYQNNGTESAADVSFLIDPPRGVTLASARILLDAFDDGGATVAAECGPADTGDDNTVSCVGPEAAVGTKSELWLYLRIASTAPSGTYPVRVTISTASAEGNVVNNTVEALLAIAGAPDDNSNSGGSGGDNLPTTGQNLVGLLILSVLLVIAGVMLRVGARRGRQRG</sequence>
<keyword evidence="2" id="KW-0812">Transmembrane</keyword>
<dbReference type="Proteomes" id="UP000017746">
    <property type="component" value="Chromosome"/>
</dbReference>
<name>U5VUE8_9ACTN</name>
<dbReference type="PANTHER" id="PTHR35902:SF6">
    <property type="entry name" value="CONSERVED WITHIN P. AEROPHILUM"/>
    <property type="match status" value="1"/>
</dbReference>
<feature type="transmembrane region" description="Helical" evidence="2">
    <location>
        <begin position="2405"/>
        <end position="2426"/>
    </location>
</feature>
<keyword evidence="2" id="KW-1133">Transmembrane helix</keyword>
<evidence type="ECO:0000313" key="5">
    <source>
        <dbReference type="Proteomes" id="UP000017746"/>
    </source>
</evidence>
<keyword evidence="2" id="KW-0472">Membrane</keyword>
<proteinExistence type="predicted"/>
<reference evidence="4 5" key="1">
    <citation type="journal article" date="2014" name="J. Biotechnol.">
        <title>Complete genome sequence of the actinobacterium Actinoplanes friuliensis HAG 010964, producer of the lipopeptide antibiotic friulimycin.</title>
        <authorList>
            <person name="Ruckert C."/>
            <person name="Szczepanowski R."/>
            <person name="Albersmeier A."/>
            <person name="Goesmann A."/>
            <person name="Fischer N."/>
            <person name="Steinkamper A."/>
            <person name="Puhler A."/>
            <person name="Biener R."/>
            <person name="Schwartz D."/>
            <person name="Kalinowski J."/>
        </authorList>
    </citation>
    <scope>NUCLEOTIDE SEQUENCE [LARGE SCALE GENOMIC DNA]</scope>
    <source>
        <strain evidence="4 5">DSM 7358</strain>
    </source>
</reference>
<evidence type="ECO:0000256" key="2">
    <source>
        <dbReference type="SAM" id="Phobius"/>
    </source>
</evidence>
<feature type="chain" id="PRO_5004665224" evidence="3">
    <location>
        <begin position="26"/>
        <end position="2433"/>
    </location>
</feature>
<dbReference type="PANTHER" id="PTHR35902">
    <property type="entry name" value="S-LAYER DOMAIN-LIKE PROTEIN-RELATED"/>
    <property type="match status" value="1"/>
</dbReference>
<accession>U5VUE8</accession>
<organism evidence="4 5">
    <name type="scientific">Actinoplanes friuliensis DSM 7358</name>
    <dbReference type="NCBI Taxonomy" id="1246995"/>
    <lineage>
        <taxon>Bacteria</taxon>
        <taxon>Bacillati</taxon>
        <taxon>Actinomycetota</taxon>
        <taxon>Actinomycetes</taxon>
        <taxon>Micromonosporales</taxon>
        <taxon>Micromonosporaceae</taxon>
        <taxon>Actinoplanes</taxon>
    </lineage>
</organism>
<dbReference type="eggNOG" id="COG1361">
    <property type="taxonomic scope" value="Bacteria"/>
</dbReference>
<keyword evidence="3" id="KW-0732">Signal</keyword>
<dbReference type="STRING" id="1246995.AFR_11050"/>
<evidence type="ECO:0000256" key="1">
    <source>
        <dbReference type="SAM" id="MobiDB-lite"/>
    </source>
</evidence>
<gene>
    <name evidence="4" type="ORF">AFR_11050</name>
</gene>